<dbReference type="EMBL" id="CAJVPS010000494">
    <property type="protein sequence ID" value="CAG8490322.1"/>
    <property type="molecule type" value="Genomic_DNA"/>
</dbReference>
<dbReference type="PRINTS" id="PR00056">
    <property type="entry name" value="HSFDOMAIN"/>
</dbReference>
<dbReference type="GO" id="GO:0043565">
    <property type="term" value="F:sequence-specific DNA binding"/>
    <property type="evidence" value="ECO:0007669"/>
    <property type="project" value="InterPro"/>
</dbReference>
<feature type="domain" description="HSF-type DNA-binding" evidence="8">
    <location>
        <begin position="68"/>
        <end position="171"/>
    </location>
</feature>
<proteinExistence type="inferred from homology"/>
<dbReference type="Gene3D" id="1.10.10.10">
    <property type="entry name" value="Winged helix-like DNA-binding domain superfamily/Winged helix DNA-binding domain"/>
    <property type="match status" value="1"/>
</dbReference>
<feature type="compositionally biased region" description="Low complexity" evidence="7">
    <location>
        <begin position="505"/>
        <end position="524"/>
    </location>
</feature>
<evidence type="ECO:0000256" key="5">
    <source>
        <dbReference type="ARBA" id="ARBA00023242"/>
    </source>
</evidence>
<evidence type="ECO:0000256" key="7">
    <source>
        <dbReference type="SAM" id="MobiDB-lite"/>
    </source>
</evidence>
<dbReference type="SUPFAM" id="SSF46785">
    <property type="entry name" value="Winged helix' DNA-binding domain"/>
    <property type="match status" value="1"/>
</dbReference>
<dbReference type="Pfam" id="PF00447">
    <property type="entry name" value="HSF_DNA-bind"/>
    <property type="match status" value="1"/>
</dbReference>
<feature type="region of interest" description="Disordered" evidence="7">
    <location>
        <begin position="505"/>
        <end position="555"/>
    </location>
</feature>
<accession>A0A9N8WMS6</accession>
<dbReference type="Proteomes" id="UP000789508">
    <property type="component" value="Unassembled WGS sequence"/>
</dbReference>
<keyword evidence="5" id="KW-0539">Nucleus</keyword>
<evidence type="ECO:0000256" key="6">
    <source>
        <dbReference type="RuleBase" id="RU004020"/>
    </source>
</evidence>
<dbReference type="GO" id="GO:0005634">
    <property type="term" value="C:nucleus"/>
    <property type="evidence" value="ECO:0007669"/>
    <property type="project" value="UniProtKB-SubCell"/>
</dbReference>
<feature type="compositionally biased region" description="Low complexity" evidence="7">
    <location>
        <begin position="425"/>
        <end position="441"/>
    </location>
</feature>
<feature type="compositionally biased region" description="Low complexity" evidence="7">
    <location>
        <begin position="536"/>
        <end position="548"/>
    </location>
</feature>
<evidence type="ECO:0000256" key="1">
    <source>
        <dbReference type="ARBA" id="ARBA00004123"/>
    </source>
</evidence>
<evidence type="ECO:0000259" key="8">
    <source>
        <dbReference type="SMART" id="SM00415"/>
    </source>
</evidence>
<evidence type="ECO:0000256" key="2">
    <source>
        <dbReference type="ARBA" id="ARBA00023015"/>
    </source>
</evidence>
<feature type="compositionally biased region" description="Low complexity" evidence="7">
    <location>
        <begin position="185"/>
        <end position="201"/>
    </location>
</feature>
<dbReference type="PANTHER" id="PTHR10015:SF206">
    <property type="entry name" value="HSF-TYPE DNA-BINDING DOMAIN-CONTAINING PROTEIN"/>
    <property type="match status" value="1"/>
</dbReference>
<comment type="similarity">
    <text evidence="6">Belongs to the HSF family.</text>
</comment>
<dbReference type="InterPro" id="IPR036390">
    <property type="entry name" value="WH_DNA-bd_sf"/>
</dbReference>
<dbReference type="InterPro" id="IPR036388">
    <property type="entry name" value="WH-like_DNA-bd_sf"/>
</dbReference>
<evidence type="ECO:0000313" key="9">
    <source>
        <dbReference type="EMBL" id="CAG8490322.1"/>
    </source>
</evidence>
<feature type="compositionally biased region" description="Polar residues" evidence="7">
    <location>
        <begin position="459"/>
        <end position="469"/>
    </location>
</feature>
<dbReference type="PANTHER" id="PTHR10015">
    <property type="entry name" value="HEAT SHOCK TRANSCRIPTION FACTOR"/>
    <property type="match status" value="1"/>
</dbReference>
<organism evidence="9 10">
    <name type="scientific">Ambispora leptoticha</name>
    <dbReference type="NCBI Taxonomy" id="144679"/>
    <lineage>
        <taxon>Eukaryota</taxon>
        <taxon>Fungi</taxon>
        <taxon>Fungi incertae sedis</taxon>
        <taxon>Mucoromycota</taxon>
        <taxon>Glomeromycotina</taxon>
        <taxon>Glomeromycetes</taxon>
        <taxon>Archaeosporales</taxon>
        <taxon>Ambisporaceae</taxon>
        <taxon>Ambispora</taxon>
    </lineage>
</organism>
<evidence type="ECO:0000313" key="10">
    <source>
        <dbReference type="Proteomes" id="UP000789508"/>
    </source>
</evidence>
<dbReference type="AlphaFoldDB" id="A0A9N8WMS6"/>
<dbReference type="OrthoDB" id="60033at2759"/>
<feature type="compositionally biased region" description="Basic residues" evidence="7">
    <location>
        <begin position="168"/>
        <end position="180"/>
    </location>
</feature>
<keyword evidence="3" id="KW-0238">DNA-binding</keyword>
<keyword evidence="10" id="KW-1185">Reference proteome</keyword>
<feature type="region of interest" description="Disordered" evidence="7">
    <location>
        <begin position="411"/>
        <end position="492"/>
    </location>
</feature>
<keyword evidence="4" id="KW-0804">Transcription</keyword>
<sequence>MNPNDSLSATGIGATTGMSLLLPYDVYDPNSHLTSVSVSGTSNAVSTSPVNAEMDGFPEEGGKYDLDTVSVFVAKLYQLLDSDEYKEYLTWNDTGDVFVICNMDEFAANVLPKFFKHCKFTSFVRQLNIYGFYRVSDARKSKHVRSKHACVFSHPQFRRNRQDLLTNIKRKVSKPNKKRARPTESSSSSVVGNNNNSMVTSPVDGYETAASTGLKRGFPDDKSDNNNSTSTSPVDATINRFLVRASSDAGKDYIPGDGGSNNHHHSSEADFLMHDKIAKLTATTDNLRQEMKDMSNFVADRLLPEVKRLADDLSKHQSHLVALTQLVTASYPDGNALLENALRNFHNQHGFSTTDASSNYIIPSRKRIRIDTNMDTAAANVDISSGSGATIKNEHTIGTTSIPYGGLYPNNSHYSKNQGHHTHEPITSTTVPSSITIASSPHDSHPHHSHNFGSFAGSLMTTGYHPQNNPTSPSTSVPTSASTGFNDSWNTPTATVMIQDPIANSSKINDANNNNNSRGNSPHNQSNHHRDDIIGAPSPHSPDASPPSGNNSLTSIYSQTSILPMNMYGASFGTY</sequence>
<gene>
    <name evidence="9" type="ORF">ALEPTO_LOCUS2947</name>
</gene>
<feature type="region of interest" description="Disordered" evidence="7">
    <location>
        <begin position="166"/>
        <end position="235"/>
    </location>
</feature>
<dbReference type="InterPro" id="IPR000232">
    <property type="entry name" value="HSF_DNA-bd"/>
</dbReference>
<dbReference type="FunFam" id="1.10.10.10:FF:000027">
    <property type="entry name" value="Heat shock transcription factor 1"/>
    <property type="match status" value="1"/>
</dbReference>
<dbReference type="SMART" id="SM00415">
    <property type="entry name" value="HSF"/>
    <property type="match status" value="1"/>
</dbReference>
<name>A0A9N8WMS6_9GLOM</name>
<comment type="subcellular location">
    <subcellularLocation>
        <location evidence="1">Nucleus</location>
    </subcellularLocation>
</comment>
<comment type="caution">
    <text evidence="9">The sequence shown here is derived from an EMBL/GenBank/DDBJ whole genome shotgun (WGS) entry which is preliminary data.</text>
</comment>
<reference evidence="9" key="1">
    <citation type="submission" date="2021-06" db="EMBL/GenBank/DDBJ databases">
        <authorList>
            <person name="Kallberg Y."/>
            <person name="Tangrot J."/>
            <person name="Rosling A."/>
        </authorList>
    </citation>
    <scope>NUCLEOTIDE SEQUENCE</scope>
    <source>
        <strain evidence="9">FL130A</strain>
    </source>
</reference>
<protein>
    <submittedName>
        <fullName evidence="9">6786_t:CDS:1</fullName>
    </submittedName>
</protein>
<evidence type="ECO:0000256" key="3">
    <source>
        <dbReference type="ARBA" id="ARBA00023125"/>
    </source>
</evidence>
<evidence type="ECO:0000256" key="4">
    <source>
        <dbReference type="ARBA" id="ARBA00023163"/>
    </source>
</evidence>
<dbReference type="GO" id="GO:0003700">
    <property type="term" value="F:DNA-binding transcription factor activity"/>
    <property type="evidence" value="ECO:0007669"/>
    <property type="project" value="InterPro"/>
</dbReference>
<keyword evidence="2" id="KW-0805">Transcription regulation</keyword>
<feature type="compositionally biased region" description="Low complexity" evidence="7">
    <location>
        <begin position="470"/>
        <end position="483"/>
    </location>
</feature>